<keyword evidence="5" id="KW-0285">Flavoprotein</keyword>
<keyword evidence="4" id="KW-0813">Transport</keyword>
<evidence type="ECO:0000259" key="8">
    <source>
        <dbReference type="PROSITE" id="PS50902"/>
    </source>
</evidence>
<evidence type="ECO:0000256" key="4">
    <source>
        <dbReference type="ARBA" id="ARBA00022448"/>
    </source>
</evidence>
<evidence type="ECO:0000256" key="5">
    <source>
        <dbReference type="ARBA" id="ARBA00022630"/>
    </source>
</evidence>
<evidence type="ECO:0000256" key="3">
    <source>
        <dbReference type="ARBA" id="ARBA00005267"/>
    </source>
</evidence>
<dbReference type="InterPro" id="IPR008254">
    <property type="entry name" value="Flavodoxin/NO_synth"/>
</dbReference>
<comment type="caution">
    <text evidence="9">The sequence shown here is derived from an EMBL/GenBank/DDBJ whole genome shotgun (WGS) entry which is preliminary data.</text>
</comment>
<dbReference type="Pfam" id="PF00258">
    <property type="entry name" value="Flavodoxin_1"/>
    <property type="match status" value="1"/>
</dbReference>
<dbReference type="PANTHER" id="PTHR42809">
    <property type="entry name" value="FLAVODOXIN 2"/>
    <property type="match status" value="1"/>
</dbReference>
<dbReference type="Proteomes" id="UP000466388">
    <property type="component" value="Unassembled WGS sequence"/>
</dbReference>
<dbReference type="RefSeq" id="WP_155431459.1">
    <property type="nucleotide sequence ID" value="NZ_WNJO01000005.1"/>
</dbReference>
<dbReference type="AlphaFoldDB" id="A0A7X2XVA6"/>
<comment type="similarity">
    <text evidence="3">Belongs to the flavodoxin family.</text>
</comment>
<keyword evidence="10" id="KW-1185">Reference proteome</keyword>
<name>A0A7X2XVA6_9LACO</name>
<comment type="cofactor">
    <cofactor evidence="1">
        <name>FMN</name>
        <dbReference type="ChEBI" id="CHEBI:58210"/>
    </cofactor>
</comment>
<accession>A0A7X2XVA6</accession>
<dbReference type="GO" id="GO:0016651">
    <property type="term" value="F:oxidoreductase activity, acting on NAD(P)H"/>
    <property type="evidence" value="ECO:0007669"/>
    <property type="project" value="UniProtKB-ARBA"/>
</dbReference>
<sequence length="150" mass="16726">MPTAAVIYASLTGNNEEIAEYLVTQLRQLNVDAQQIEMSTCKVTTLQQVNLAVIVPYTYGEGDLPEEGLDLFDELGQLQLPHLIFGVAGSGDEWYGENYCRAVTQFDQRLQTTGATQGAIPLFIDLRMTEDDQKRLRTFARKLVATYEGS</sequence>
<evidence type="ECO:0000256" key="7">
    <source>
        <dbReference type="ARBA" id="ARBA00022982"/>
    </source>
</evidence>
<dbReference type="GO" id="GO:0010181">
    <property type="term" value="F:FMN binding"/>
    <property type="evidence" value="ECO:0007669"/>
    <property type="project" value="InterPro"/>
</dbReference>
<evidence type="ECO:0000256" key="1">
    <source>
        <dbReference type="ARBA" id="ARBA00001917"/>
    </source>
</evidence>
<gene>
    <name evidence="9" type="ORF">GM612_05925</name>
</gene>
<evidence type="ECO:0000313" key="10">
    <source>
        <dbReference type="Proteomes" id="UP000466388"/>
    </source>
</evidence>
<comment type="function">
    <text evidence="2">Low-potential electron donor to a number of redox enzymes.</text>
</comment>
<dbReference type="InterPro" id="IPR050619">
    <property type="entry name" value="Flavodoxin"/>
</dbReference>
<protein>
    <submittedName>
        <fullName evidence="9">Flavodoxin</fullName>
    </submittedName>
</protein>
<keyword evidence="7" id="KW-0249">Electron transport</keyword>
<dbReference type="SUPFAM" id="SSF52218">
    <property type="entry name" value="Flavoproteins"/>
    <property type="match status" value="1"/>
</dbReference>
<dbReference type="InterPro" id="IPR029039">
    <property type="entry name" value="Flavoprotein-like_sf"/>
</dbReference>
<organism evidence="9 10">
    <name type="scientific">Secundilactobacillus folii</name>
    <dbReference type="NCBI Taxonomy" id="2678357"/>
    <lineage>
        <taxon>Bacteria</taxon>
        <taxon>Bacillati</taxon>
        <taxon>Bacillota</taxon>
        <taxon>Bacilli</taxon>
        <taxon>Lactobacillales</taxon>
        <taxon>Lactobacillaceae</taxon>
        <taxon>Secundilactobacillus</taxon>
    </lineage>
</organism>
<proteinExistence type="inferred from homology"/>
<dbReference type="EMBL" id="WNJO01000005">
    <property type="protein sequence ID" value="MTV82190.1"/>
    <property type="molecule type" value="Genomic_DNA"/>
</dbReference>
<dbReference type="PROSITE" id="PS50902">
    <property type="entry name" value="FLAVODOXIN_LIKE"/>
    <property type="match status" value="1"/>
</dbReference>
<reference evidence="9 10" key="1">
    <citation type="submission" date="2019-11" db="EMBL/GenBank/DDBJ databases">
        <title>Lactobacillus sp. nov. CRM56-3, isolated from fermented tea leaves.</title>
        <authorList>
            <person name="Phuengjayaem S."/>
            <person name="Tanasupawat S."/>
        </authorList>
    </citation>
    <scope>NUCLEOTIDE SEQUENCE [LARGE SCALE GENOMIC DNA]</scope>
    <source>
        <strain evidence="9 10">CRM56-3</strain>
    </source>
</reference>
<dbReference type="PRINTS" id="PR00369">
    <property type="entry name" value="FLAVODOXIN"/>
</dbReference>
<dbReference type="Gene3D" id="3.40.50.360">
    <property type="match status" value="1"/>
</dbReference>
<keyword evidence="6" id="KW-0288">FMN</keyword>
<evidence type="ECO:0000256" key="6">
    <source>
        <dbReference type="ARBA" id="ARBA00022643"/>
    </source>
</evidence>
<dbReference type="InterPro" id="IPR001094">
    <property type="entry name" value="Flavdoxin-like"/>
</dbReference>
<evidence type="ECO:0000313" key="9">
    <source>
        <dbReference type="EMBL" id="MTV82190.1"/>
    </source>
</evidence>
<dbReference type="PANTHER" id="PTHR42809:SF1">
    <property type="entry name" value="FLAVODOXIN 1"/>
    <property type="match status" value="1"/>
</dbReference>
<feature type="domain" description="Flavodoxin-like" evidence="8">
    <location>
        <begin position="4"/>
        <end position="144"/>
    </location>
</feature>
<evidence type="ECO:0000256" key="2">
    <source>
        <dbReference type="ARBA" id="ARBA00003297"/>
    </source>
</evidence>